<keyword evidence="1" id="KW-0175">Coiled coil</keyword>
<dbReference type="Pfam" id="PF25100">
    <property type="entry name" value="DUF7809"/>
    <property type="match status" value="1"/>
</dbReference>
<dbReference type="InterPro" id="IPR056711">
    <property type="entry name" value="DUF7809"/>
</dbReference>
<dbReference type="InParanoid" id="B6IFP6"/>
<evidence type="ECO:0000259" key="3">
    <source>
        <dbReference type="Pfam" id="PF25100"/>
    </source>
</evidence>
<dbReference type="PANTHER" id="PTHR21447:SF13">
    <property type="entry name" value="RING-TYPE DOMAIN-CONTAINING PROTEIN"/>
    <property type="match status" value="1"/>
</dbReference>
<evidence type="ECO:0000256" key="2">
    <source>
        <dbReference type="SAM" id="MobiDB-lite"/>
    </source>
</evidence>
<dbReference type="Proteomes" id="UP000008549">
    <property type="component" value="Unassembled WGS sequence"/>
</dbReference>
<sequence>MNLNSPEAVLSPECVLLTTLNYVLDDITAKMTPDLSKFKAPTSYVKDKGEELVVRLFENSNLSLSMKNNCAPLINIKFLFKGMYGSSEELAENVKIYRSSPGSGLYADANGYLLYPYYTTPVIYRSLKDEQYLCKSDAYIVLQNLTLEVYPFEKPQVLRVLLAIFLRSQELKNLKRMEFLKFDQKDFASIKKEIEKEIKSFGTDPAEFFPMMAEITNLAFPDLHLRFKNLVKVDWGEPEAAFFERILRRYVLEFHVAPNFKYLLTILYSTAERIINLLKKIIDNRLEIFLLGGPRPTVRLFEDHGGRQLVMKAELFNAINKPTNLIKNGFDEICFEAMTMEDVQKQFGDQIKDIEFIRLPILRAKDKAVPLQGPLNNREFFVLAIDAFFDLMRNVILGVKLFQKIPHWGVAEPICVSWYLAFKHEELKKFVHNQKGCSRVYALKCNECESKPKASEIQKTFEDLKITKETSESSKKAPEASPPLQKFPEPTITQKESKNCEKCFRTCEMLNEAKKELKSNENRIKNLEKKLSTKEKKLEEFEDQKQKIQEKEKEIQEKLEEIEQLKGKVEKSLKIAEDNGKLISEVTKLTDSIAELNEEHSKQTEKFLESQNQQFDKISHLEYELDMARQTTEILNQKILELENQRAENENWEAEKQNLHLEIQENRGKIKEFYDENIRMRTENEVNQRMIQQLLDKLSSATSSGNSYSNPPVATSGRDYSNPVNYRRPESLSSGSKYSNPRPTVS</sequence>
<dbReference type="CTD" id="68917007"/>
<dbReference type="SUPFAM" id="SSF52540">
    <property type="entry name" value="P-loop containing nucleoside triphosphate hydrolases"/>
    <property type="match status" value="1"/>
</dbReference>
<evidence type="ECO:0000256" key="1">
    <source>
        <dbReference type="SAM" id="Coils"/>
    </source>
</evidence>
<reference evidence="4 5" key="2">
    <citation type="journal article" date="2011" name="PLoS Genet.">
        <title>Caenorhabditis briggsae recombinant inbred line genotypes reveal inter-strain incompatibility and the evolution of recombination.</title>
        <authorList>
            <person name="Ross J.A."/>
            <person name="Koboldt D.C."/>
            <person name="Staisch J.E."/>
            <person name="Chamberlin H.M."/>
            <person name="Gupta B.P."/>
            <person name="Miller R.D."/>
            <person name="Baird S.E."/>
            <person name="Haag E.S."/>
        </authorList>
    </citation>
    <scope>NUCLEOTIDE SEQUENCE [LARGE SCALE GENOMIC DNA]</scope>
    <source>
        <strain evidence="4 5">AF16</strain>
    </source>
</reference>
<name>B6IFP6_CAEBR</name>
<dbReference type="GO" id="GO:0045087">
    <property type="term" value="P:innate immune response"/>
    <property type="evidence" value="ECO:0000318"/>
    <property type="project" value="GO_Central"/>
</dbReference>
<dbReference type="eggNOG" id="ENOG502THY4">
    <property type="taxonomic scope" value="Eukaryota"/>
</dbReference>
<keyword evidence="5" id="KW-1185">Reference proteome</keyword>
<dbReference type="KEGG" id="cbr:CBG_25521"/>
<dbReference type="PANTHER" id="PTHR21447">
    <property type="entry name" value="RING-TYPE DOMAIN-CONTAINING PROTEIN-RELATED"/>
    <property type="match status" value="1"/>
</dbReference>
<organism evidence="4 5">
    <name type="scientific">Caenorhabditis briggsae</name>
    <dbReference type="NCBI Taxonomy" id="6238"/>
    <lineage>
        <taxon>Eukaryota</taxon>
        <taxon>Metazoa</taxon>
        <taxon>Ecdysozoa</taxon>
        <taxon>Nematoda</taxon>
        <taxon>Chromadorea</taxon>
        <taxon>Rhabditida</taxon>
        <taxon>Rhabditina</taxon>
        <taxon>Rhabditomorpha</taxon>
        <taxon>Rhabditoidea</taxon>
        <taxon>Rhabditidae</taxon>
        <taxon>Peloderinae</taxon>
        <taxon>Caenorhabditis</taxon>
    </lineage>
</organism>
<dbReference type="RefSeq" id="XP_045098296.1">
    <property type="nucleotide sequence ID" value="XM_045242045.1"/>
</dbReference>
<feature type="compositionally biased region" description="Polar residues" evidence="2">
    <location>
        <begin position="710"/>
        <end position="724"/>
    </location>
</feature>
<evidence type="ECO:0000313" key="4">
    <source>
        <dbReference type="EMBL" id="CAR98726.1"/>
    </source>
</evidence>
<gene>
    <name evidence="4" type="ORF">CBG25521</name>
    <name evidence="4" type="ORF">CBG_25521</name>
</gene>
<dbReference type="FunCoup" id="B6IFP6">
    <property type="interactions" value="703"/>
</dbReference>
<accession>B6IFP6</accession>
<dbReference type="InterPro" id="IPR027417">
    <property type="entry name" value="P-loop_NTPase"/>
</dbReference>
<dbReference type="HOGENOM" id="CLU_007994_0_1_1"/>
<dbReference type="GeneID" id="68917007"/>
<dbReference type="AlphaFoldDB" id="B6IFP6"/>
<dbReference type="EMBL" id="HE600920">
    <property type="protein sequence ID" value="CAR98726.1"/>
    <property type="molecule type" value="Genomic_DNA"/>
</dbReference>
<feature type="region of interest" description="Disordered" evidence="2">
    <location>
        <begin position="468"/>
        <end position="491"/>
    </location>
</feature>
<feature type="compositionally biased region" description="Polar residues" evidence="2">
    <location>
        <begin position="731"/>
        <end position="746"/>
    </location>
</feature>
<feature type="compositionally biased region" description="Basic and acidic residues" evidence="2">
    <location>
        <begin position="468"/>
        <end position="478"/>
    </location>
</feature>
<reference evidence="4 5" key="1">
    <citation type="journal article" date="2003" name="PLoS Biol.">
        <title>The genome sequence of Caenorhabditis briggsae: a platform for comparative genomics.</title>
        <authorList>
            <person name="Stein L.D."/>
            <person name="Bao Z."/>
            <person name="Blasiar D."/>
            <person name="Blumenthal T."/>
            <person name="Brent M.R."/>
            <person name="Chen N."/>
            <person name="Chinwalla A."/>
            <person name="Clarke L."/>
            <person name="Clee C."/>
            <person name="Coghlan A."/>
            <person name="Coulson A."/>
            <person name="D'Eustachio P."/>
            <person name="Fitch D.H."/>
            <person name="Fulton L.A."/>
            <person name="Fulton R.E."/>
            <person name="Griffiths-Jones S."/>
            <person name="Harris T.W."/>
            <person name="Hillier L.W."/>
            <person name="Kamath R."/>
            <person name="Kuwabara P.E."/>
            <person name="Mardis E.R."/>
            <person name="Marra M.A."/>
            <person name="Miner T.L."/>
            <person name="Minx P."/>
            <person name="Mullikin J.C."/>
            <person name="Plumb R.W."/>
            <person name="Rogers J."/>
            <person name="Schein J.E."/>
            <person name="Sohrmann M."/>
            <person name="Spieth J."/>
            <person name="Stajich J.E."/>
            <person name="Wei C."/>
            <person name="Willey D."/>
            <person name="Wilson R.K."/>
            <person name="Durbin R."/>
            <person name="Waterston R.H."/>
        </authorList>
    </citation>
    <scope>NUCLEOTIDE SEQUENCE [LARGE SCALE GENOMIC DNA]</scope>
    <source>
        <strain evidence="4 5">AF16</strain>
    </source>
</reference>
<feature type="region of interest" description="Disordered" evidence="2">
    <location>
        <begin position="701"/>
        <end position="746"/>
    </location>
</feature>
<protein>
    <submittedName>
        <fullName evidence="4">Protein CBG25521</fullName>
    </submittedName>
</protein>
<feature type="coiled-coil region" evidence="1">
    <location>
        <begin position="507"/>
        <end position="669"/>
    </location>
</feature>
<evidence type="ECO:0000313" key="5">
    <source>
        <dbReference type="Proteomes" id="UP000008549"/>
    </source>
</evidence>
<feature type="domain" description="DUF7809" evidence="3">
    <location>
        <begin position="132"/>
        <end position="290"/>
    </location>
</feature>
<proteinExistence type="predicted"/>